<dbReference type="InterPro" id="IPR049003">
    <property type="entry name" value="PgaA_barrel"/>
</dbReference>
<feature type="signal peptide" evidence="1">
    <location>
        <begin position="1"/>
        <end position="26"/>
    </location>
</feature>
<dbReference type="GO" id="GO:1901515">
    <property type="term" value="F:poly-beta-1,6-N-acetyl-D-glucosamine transmembrane transporter activity"/>
    <property type="evidence" value="ECO:0007669"/>
    <property type="project" value="InterPro"/>
</dbReference>
<dbReference type="InterPro" id="IPR011990">
    <property type="entry name" value="TPR-like_helical_dom_sf"/>
</dbReference>
<evidence type="ECO:0000313" key="3">
    <source>
        <dbReference type="EMBL" id="KRG72634.1"/>
    </source>
</evidence>
<evidence type="ECO:0000259" key="2">
    <source>
        <dbReference type="Pfam" id="PF21197"/>
    </source>
</evidence>
<dbReference type="Pfam" id="PF21197">
    <property type="entry name" value="PgaA_barrel"/>
    <property type="match status" value="1"/>
</dbReference>
<evidence type="ECO:0000313" key="4">
    <source>
        <dbReference type="Proteomes" id="UP000051863"/>
    </source>
</evidence>
<evidence type="ECO:0000256" key="1">
    <source>
        <dbReference type="SAM" id="SignalP"/>
    </source>
</evidence>
<dbReference type="Proteomes" id="UP000051863">
    <property type="component" value="Unassembled WGS sequence"/>
</dbReference>
<dbReference type="PATRIC" id="fig|405446.3.peg.777"/>
<dbReference type="Gene3D" id="1.25.40.10">
    <property type="entry name" value="Tetratricopeptide repeat domain"/>
    <property type="match status" value="2"/>
</dbReference>
<gene>
    <name evidence="3" type="ORF">ABB27_00375</name>
</gene>
<dbReference type="NCBIfam" id="TIGR03939">
    <property type="entry name" value="PGA_TPR_OMP"/>
    <property type="match status" value="1"/>
</dbReference>
<proteinExistence type="predicted"/>
<dbReference type="OrthoDB" id="5405060at2"/>
<dbReference type="RefSeq" id="WP_057626136.1">
    <property type="nucleotide sequence ID" value="NZ_LDJJ01000002.1"/>
</dbReference>
<accession>A0A0R0D223</accession>
<protein>
    <submittedName>
        <fullName evidence="3">Hemin storage protein</fullName>
    </submittedName>
</protein>
<reference evidence="3 4" key="1">
    <citation type="submission" date="2015-05" db="EMBL/GenBank/DDBJ databases">
        <title>Genome sequencing and analysis of members of genus Stenotrophomonas.</title>
        <authorList>
            <person name="Patil P.P."/>
            <person name="Midha S."/>
            <person name="Patil P.B."/>
        </authorList>
    </citation>
    <scope>NUCLEOTIDE SEQUENCE [LARGE SCALE GENOMIC DNA]</scope>
    <source>
        <strain evidence="3 4">DSM 18941</strain>
    </source>
</reference>
<dbReference type="InterPro" id="IPR023870">
    <property type="entry name" value="PGA_export_porin_PgaA"/>
</dbReference>
<dbReference type="SUPFAM" id="SSF48452">
    <property type="entry name" value="TPR-like"/>
    <property type="match status" value="1"/>
</dbReference>
<name>A0A0R0D223_9GAMM</name>
<keyword evidence="4" id="KW-1185">Reference proteome</keyword>
<dbReference type="EMBL" id="LDJJ01000002">
    <property type="protein sequence ID" value="KRG72634.1"/>
    <property type="molecule type" value="Genomic_DNA"/>
</dbReference>
<comment type="caution">
    <text evidence="3">The sequence shown here is derived from an EMBL/GenBank/DDBJ whole genome shotgun (WGS) entry which is preliminary data.</text>
</comment>
<dbReference type="AlphaFoldDB" id="A0A0R0D223"/>
<keyword evidence="1" id="KW-0732">Signal</keyword>
<sequence>MDVWKPLALSAALALTLYAGNNNAVAAPSIGDATLASITAYRQQGQWLQALAEIQRLQQRSPQDAVLYQLQVLTLSDIGNAAQAWRLAQARPTLFDKAQQQRLDANYLSKLVGWSLAYGKSEQTQLAEAEQALAHMQQLLDADSLSPRTAPPRIRYDRLILLNRLARHAQVREEYRDLVREGLTPPDYVLPAVGDSLLASRHPLEAIPVLQAAARNKLQDGDQSRSELAYALLESGQTRTLIAQLQQWRDAETPFLRREGAKQSFQNWARYDADITLSMVRAYSGDLPTAQRELEGLAEKAPANGGLLSSLGKVYQMRGWPRRGLQYQQMAHTLEPRELPARLGMQEAWMELQRDDLARPLHDDMQRLHPDQPEVQRMHQLWRVHRGWQAYAYSNIGRSSGGDSPLGDQDRHSGVELQSPVLDDRWRIVAFADRRSVDYTQRTLKPLRTGGGVRYAHAQLDAELLLNHANDGIGGTGAQLGLGWQFNDYWHAAATMVRNDAEASLQARAAGISANSASLAARYRSSERSRWNFALSRFHYSDGNDRDLAEVGTEQRLFTSPTLLVDGLVNAYAGRGSRDDVPYFNPSRDAFAEAGVRLDHLTWRHYDQHFRQQLTLAVANYWQQGYGTALIPRAEYRHEWQLGLGRVLEYGVNWSRPVYDGRREQHIGLDAAFRWGQ</sequence>
<feature type="chain" id="PRO_5006395098" evidence="1">
    <location>
        <begin position="27"/>
        <end position="677"/>
    </location>
</feature>
<feature type="domain" description="PgaA membrane beta barrel" evidence="2">
    <location>
        <begin position="403"/>
        <end position="669"/>
    </location>
</feature>
<organism evidence="3 4">
    <name type="scientific">Stenotrophomonas terrae</name>
    <dbReference type="NCBI Taxonomy" id="405446"/>
    <lineage>
        <taxon>Bacteria</taxon>
        <taxon>Pseudomonadati</taxon>
        <taxon>Pseudomonadota</taxon>
        <taxon>Gammaproteobacteria</taxon>
        <taxon>Lysobacterales</taxon>
        <taxon>Lysobacteraceae</taxon>
        <taxon>Stenotrophomonas</taxon>
    </lineage>
</organism>